<evidence type="ECO:0000256" key="12">
    <source>
        <dbReference type="SAM" id="Phobius"/>
    </source>
</evidence>
<gene>
    <name evidence="14" type="ORF">ESCO_000185</name>
</gene>
<keyword evidence="7" id="KW-0560">Oxidoreductase</keyword>
<dbReference type="GO" id="GO:0005789">
    <property type="term" value="C:endoplasmic reticulum membrane"/>
    <property type="evidence" value="ECO:0007669"/>
    <property type="project" value="TreeGrafter"/>
</dbReference>
<dbReference type="InterPro" id="IPR057326">
    <property type="entry name" value="KR_dom"/>
</dbReference>
<comment type="pathway">
    <text evidence="2">Lipid metabolism; sphingolipid metabolism.</text>
</comment>
<evidence type="ECO:0000256" key="3">
    <source>
        <dbReference type="ARBA" id="ARBA00004991"/>
    </source>
</evidence>
<accession>A0A0M8MU23</accession>
<dbReference type="SMART" id="SM00822">
    <property type="entry name" value="PKS_KR"/>
    <property type="match status" value="1"/>
</dbReference>
<comment type="catalytic activity">
    <reaction evidence="11">
        <text>sphinganine + NADP(+) = 3-oxosphinganine + NADPH + H(+)</text>
        <dbReference type="Rhea" id="RHEA:22640"/>
        <dbReference type="ChEBI" id="CHEBI:15378"/>
        <dbReference type="ChEBI" id="CHEBI:57783"/>
        <dbReference type="ChEBI" id="CHEBI:57817"/>
        <dbReference type="ChEBI" id="CHEBI:58299"/>
        <dbReference type="ChEBI" id="CHEBI:58349"/>
        <dbReference type="EC" id="1.1.1.102"/>
    </reaction>
    <physiologicalReaction direction="right-to-left" evidence="11">
        <dbReference type="Rhea" id="RHEA:22642"/>
    </physiologicalReaction>
</comment>
<evidence type="ECO:0000256" key="10">
    <source>
        <dbReference type="ARBA" id="ARBA00044737"/>
    </source>
</evidence>
<comment type="caution">
    <text evidence="14">The sequence shown here is derived from an EMBL/GenBank/DDBJ whole genome shotgun (WGS) entry which is preliminary data.</text>
</comment>
<evidence type="ECO:0000313" key="14">
    <source>
        <dbReference type="EMBL" id="KOS19386.1"/>
    </source>
</evidence>
<keyword evidence="12" id="KW-0472">Membrane</keyword>
<dbReference type="Gene3D" id="3.40.50.720">
    <property type="entry name" value="NAD(P)-binding Rossmann-like Domain"/>
    <property type="match status" value="1"/>
</dbReference>
<protein>
    <recommendedName>
        <fullName evidence="9">3-dehydrosphinganine reductase</fullName>
        <ecNumber evidence="9">1.1.1.102</ecNumber>
    </recommendedName>
</protein>
<evidence type="ECO:0000256" key="6">
    <source>
        <dbReference type="ARBA" id="ARBA00022919"/>
    </source>
</evidence>
<feature type="transmembrane region" description="Helical" evidence="12">
    <location>
        <begin position="307"/>
        <end position="324"/>
    </location>
</feature>
<dbReference type="InterPro" id="IPR045022">
    <property type="entry name" value="KDSR-like"/>
</dbReference>
<dbReference type="GO" id="GO:0006666">
    <property type="term" value="P:3-keto-sphinganine metabolic process"/>
    <property type="evidence" value="ECO:0007669"/>
    <property type="project" value="InterPro"/>
</dbReference>
<keyword evidence="4" id="KW-0256">Endoplasmic reticulum</keyword>
<reference evidence="14 15" key="1">
    <citation type="submission" date="2015-07" db="EMBL/GenBank/DDBJ databases">
        <title>The genome of the fungus Escovopsis weberi, a specialized disease agent of ant agriculture.</title>
        <authorList>
            <person name="de Man T.J."/>
            <person name="Stajich J.E."/>
            <person name="Kubicek C.P."/>
            <person name="Chenthamara K."/>
            <person name="Atanasova L."/>
            <person name="Druzhinina I.S."/>
            <person name="Birnbaum S."/>
            <person name="Barribeau S.M."/>
            <person name="Teiling C."/>
            <person name="Suen G."/>
            <person name="Currie C."/>
            <person name="Gerardo N.M."/>
        </authorList>
    </citation>
    <scope>NUCLEOTIDE SEQUENCE [LARGE SCALE GENOMIC DNA]</scope>
</reference>
<organism evidence="14 15">
    <name type="scientific">Escovopsis weberi</name>
    <dbReference type="NCBI Taxonomy" id="150374"/>
    <lineage>
        <taxon>Eukaryota</taxon>
        <taxon>Fungi</taxon>
        <taxon>Dikarya</taxon>
        <taxon>Ascomycota</taxon>
        <taxon>Pezizomycotina</taxon>
        <taxon>Sordariomycetes</taxon>
        <taxon>Hypocreomycetidae</taxon>
        <taxon>Hypocreales</taxon>
        <taxon>Hypocreaceae</taxon>
        <taxon>Escovopsis</taxon>
    </lineage>
</organism>
<keyword evidence="6" id="KW-0746">Sphingolipid metabolism</keyword>
<dbReference type="PANTHER" id="PTHR43550:SF3">
    <property type="entry name" value="3-KETODIHYDROSPHINGOSINE REDUCTASE"/>
    <property type="match status" value="1"/>
</dbReference>
<dbReference type="InterPro" id="IPR036291">
    <property type="entry name" value="NAD(P)-bd_dom_sf"/>
</dbReference>
<evidence type="ECO:0000256" key="2">
    <source>
        <dbReference type="ARBA" id="ARBA00004760"/>
    </source>
</evidence>
<evidence type="ECO:0000256" key="8">
    <source>
        <dbReference type="ARBA" id="ARBA00023098"/>
    </source>
</evidence>
<evidence type="ECO:0000256" key="1">
    <source>
        <dbReference type="ARBA" id="ARBA00004240"/>
    </source>
</evidence>
<name>A0A0M8MU23_ESCWE</name>
<dbReference type="STRING" id="150374.A0A0M8MU23"/>
<dbReference type="EC" id="1.1.1.102" evidence="9"/>
<feature type="transmembrane region" description="Helical" evidence="12">
    <location>
        <begin position="154"/>
        <end position="172"/>
    </location>
</feature>
<feature type="domain" description="Ketoreductase" evidence="13">
    <location>
        <begin position="42"/>
        <end position="242"/>
    </location>
</feature>
<evidence type="ECO:0000259" key="13">
    <source>
        <dbReference type="SMART" id="SM00822"/>
    </source>
</evidence>
<keyword evidence="5" id="KW-0521">NADP</keyword>
<dbReference type="Pfam" id="PF00106">
    <property type="entry name" value="adh_short"/>
    <property type="match status" value="1"/>
</dbReference>
<keyword evidence="15" id="KW-1185">Reference proteome</keyword>
<feature type="transmembrane region" description="Helical" evidence="12">
    <location>
        <begin position="283"/>
        <end position="301"/>
    </location>
</feature>
<dbReference type="CDD" id="cd08939">
    <property type="entry name" value="KDSR-like_SDR_c"/>
    <property type="match status" value="1"/>
</dbReference>
<evidence type="ECO:0000256" key="5">
    <source>
        <dbReference type="ARBA" id="ARBA00022857"/>
    </source>
</evidence>
<evidence type="ECO:0000256" key="11">
    <source>
        <dbReference type="ARBA" id="ARBA00048930"/>
    </source>
</evidence>
<comment type="subcellular location">
    <subcellularLocation>
        <location evidence="1">Endoplasmic reticulum</location>
    </subcellularLocation>
</comment>
<keyword evidence="8" id="KW-0443">Lipid metabolism</keyword>
<comment type="function">
    <text evidence="10">Catalyzes the reduction of 3'-oxosphinganine (3-ketodihydrosphingosine/KDS) to sphinganine (dihydrosphingosine/DHS), the second step of de novo sphingolipid biosynthesis.</text>
</comment>
<dbReference type="SUPFAM" id="SSF51735">
    <property type="entry name" value="NAD(P)-binding Rossmann-fold domains"/>
    <property type="match status" value="1"/>
</dbReference>
<sequence>MPFDTISGNLIWLSPALIALVAAAAMGLFGGRNHMPVEGKTQTVLITGASEGMGLSVAKKLAERGANVILVSRSIPKLEQALQAVKAAAKNPAQRVHYIPADVSSPDFAAPLLAHAKACNDGNPPDIVWCVAGMATPQLFLDMPMASLRRQMDVNFFGTAALAHAVLAEWLAPAAPLGDPRAPFRLVMTSSVVAFYTIPGYAPYAPSKWALRGLADSLSQELLLYPHHVKLSVIYPGTILSPGFEIESRSKPEVTKLLEASDPRQTPDEVADAAIRGLERGDYFVTVAWLGALMKWGVLGGSFRNNWLVDTIGAWIAAIVWIFVQPDLHGKIRSYGKTHGHPSTYSKEK</sequence>
<dbReference type="Proteomes" id="UP000053831">
    <property type="component" value="Unassembled WGS sequence"/>
</dbReference>
<evidence type="ECO:0000313" key="15">
    <source>
        <dbReference type="Proteomes" id="UP000053831"/>
    </source>
</evidence>
<proteinExistence type="predicted"/>
<keyword evidence="12" id="KW-1133">Transmembrane helix</keyword>
<dbReference type="AlphaFoldDB" id="A0A0M8MU23"/>
<dbReference type="PANTHER" id="PTHR43550">
    <property type="entry name" value="3-KETODIHYDROSPHINGOSINE REDUCTASE"/>
    <property type="match status" value="1"/>
</dbReference>
<keyword evidence="12" id="KW-0812">Transmembrane</keyword>
<comment type="pathway">
    <text evidence="3">Sphingolipid metabolism.</text>
</comment>
<feature type="transmembrane region" description="Helical" evidence="12">
    <location>
        <begin position="184"/>
        <end position="204"/>
    </location>
</feature>
<evidence type="ECO:0000256" key="9">
    <source>
        <dbReference type="ARBA" id="ARBA00026112"/>
    </source>
</evidence>
<dbReference type="GO" id="GO:0030148">
    <property type="term" value="P:sphingolipid biosynthetic process"/>
    <property type="evidence" value="ECO:0007669"/>
    <property type="project" value="InterPro"/>
</dbReference>
<dbReference type="OrthoDB" id="10267115at2759"/>
<feature type="transmembrane region" description="Helical" evidence="12">
    <location>
        <begin position="12"/>
        <end position="30"/>
    </location>
</feature>
<dbReference type="PRINTS" id="PR00081">
    <property type="entry name" value="GDHRDH"/>
</dbReference>
<evidence type="ECO:0000256" key="7">
    <source>
        <dbReference type="ARBA" id="ARBA00023002"/>
    </source>
</evidence>
<dbReference type="GO" id="GO:0047560">
    <property type="term" value="F:3-dehydrosphinganine reductase activity"/>
    <property type="evidence" value="ECO:0007669"/>
    <property type="project" value="UniProtKB-EC"/>
</dbReference>
<evidence type="ECO:0000256" key="4">
    <source>
        <dbReference type="ARBA" id="ARBA00022824"/>
    </source>
</evidence>
<dbReference type="EMBL" id="LGSR01000020">
    <property type="protein sequence ID" value="KOS19386.1"/>
    <property type="molecule type" value="Genomic_DNA"/>
</dbReference>
<dbReference type="InterPro" id="IPR002347">
    <property type="entry name" value="SDR_fam"/>
</dbReference>